<evidence type="ECO:0000256" key="2">
    <source>
        <dbReference type="ARBA" id="ARBA00023002"/>
    </source>
</evidence>
<comment type="similarity">
    <text evidence="1">Belongs to the short-chain dehydrogenases/reductases (SDR) family.</text>
</comment>
<dbReference type="Pfam" id="PF13561">
    <property type="entry name" value="adh_short_C2"/>
    <property type="match status" value="1"/>
</dbReference>
<organism evidence="4 5">
    <name type="scientific">Streptosporangium lutulentum</name>
    <dbReference type="NCBI Taxonomy" id="1461250"/>
    <lineage>
        <taxon>Bacteria</taxon>
        <taxon>Bacillati</taxon>
        <taxon>Actinomycetota</taxon>
        <taxon>Actinomycetes</taxon>
        <taxon>Streptosporangiales</taxon>
        <taxon>Streptosporangiaceae</taxon>
        <taxon>Streptosporangium</taxon>
    </lineage>
</organism>
<feature type="domain" description="Ketoreductase" evidence="3">
    <location>
        <begin position="17"/>
        <end position="188"/>
    </location>
</feature>
<proteinExistence type="inferred from homology"/>
<dbReference type="PANTHER" id="PTHR42760">
    <property type="entry name" value="SHORT-CHAIN DEHYDROGENASES/REDUCTASES FAMILY MEMBER"/>
    <property type="match status" value="1"/>
</dbReference>
<dbReference type="SMART" id="SM00822">
    <property type="entry name" value="PKS_KR"/>
    <property type="match status" value="1"/>
</dbReference>
<dbReference type="InterPro" id="IPR020904">
    <property type="entry name" value="Sc_DH/Rdtase_CS"/>
</dbReference>
<dbReference type="InterPro" id="IPR036291">
    <property type="entry name" value="NAD(P)-bd_dom_sf"/>
</dbReference>
<evidence type="ECO:0000256" key="1">
    <source>
        <dbReference type="ARBA" id="ARBA00006484"/>
    </source>
</evidence>
<keyword evidence="2" id="KW-0560">Oxidoreductase</keyword>
<comment type="caution">
    <text evidence="4">The sequence shown here is derived from an EMBL/GenBank/DDBJ whole genome shotgun (WGS) entry which is preliminary data.</text>
</comment>
<protein>
    <submittedName>
        <fullName evidence="4">NAD(P)-dependent dehydrogenase (Short-subunit alcohol dehydrogenase family)</fullName>
    </submittedName>
</protein>
<dbReference type="PANTHER" id="PTHR42760:SF5">
    <property type="entry name" value="2-DEHYDRO-3-DEOXY-D-GLUCONATE 5-DEHYDROGENASE"/>
    <property type="match status" value="1"/>
</dbReference>
<evidence type="ECO:0000313" key="4">
    <source>
        <dbReference type="EMBL" id="MDP9848793.1"/>
    </source>
</evidence>
<dbReference type="EMBL" id="JAUSQU010000001">
    <property type="protein sequence ID" value="MDP9848793.1"/>
    <property type="molecule type" value="Genomic_DNA"/>
</dbReference>
<dbReference type="InterPro" id="IPR002347">
    <property type="entry name" value="SDR_fam"/>
</dbReference>
<evidence type="ECO:0000313" key="5">
    <source>
        <dbReference type="Proteomes" id="UP001225356"/>
    </source>
</evidence>
<keyword evidence="5" id="KW-1185">Reference proteome</keyword>
<dbReference type="Proteomes" id="UP001225356">
    <property type="component" value="Unassembled WGS sequence"/>
</dbReference>
<accession>A0ABT9QR85</accession>
<dbReference type="PRINTS" id="PR00081">
    <property type="entry name" value="GDHRDH"/>
</dbReference>
<reference evidence="4 5" key="1">
    <citation type="submission" date="2023-07" db="EMBL/GenBank/DDBJ databases">
        <title>Sequencing the genomes of 1000 actinobacteria strains.</title>
        <authorList>
            <person name="Klenk H.-P."/>
        </authorList>
    </citation>
    <scope>NUCLEOTIDE SEQUENCE [LARGE SCALE GENOMIC DNA]</scope>
    <source>
        <strain evidence="4 5">DSM 46740</strain>
    </source>
</reference>
<dbReference type="InterPro" id="IPR057326">
    <property type="entry name" value="KR_dom"/>
</dbReference>
<name>A0ABT9QR85_9ACTN</name>
<gene>
    <name evidence="4" type="ORF">J2853_008004</name>
</gene>
<dbReference type="PROSITE" id="PS00061">
    <property type="entry name" value="ADH_SHORT"/>
    <property type="match status" value="1"/>
</dbReference>
<evidence type="ECO:0000259" key="3">
    <source>
        <dbReference type="SMART" id="SM00822"/>
    </source>
</evidence>
<dbReference type="Gene3D" id="3.40.50.720">
    <property type="entry name" value="NAD(P)-binding Rossmann-like Domain"/>
    <property type="match status" value="1"/>
</dbReference>
<dbReference type="SUPFAM" id="SSF51735">
    <property type="entry name" value="NAD(P)-binding Rossmann-fold domains"/>
    <property type="match status" value="1"/>
</dbReference>
<sequence length="262" mass="27291">MVVMTGAYVDIFSLAGKRAIVTGASSGIGRAIAVGIAAAGANVALVSRSTAQLEETQTLIAEAGGTSHVVAADLSSTEEVVRLTDAAEAALGGPIDIVVHSAGTQHREAALTFPLDAWERVLQVNLTAPFLLSQEIGRRQIAAKRPGNHVFVASLTSILGLPNLVAYNAAKSGLMGVVRALSREWASQGIRVNGISPGYVETAMTKDLFADPERRQKLLDRIPTGRFGTTEELVAPTVFLASNASAYMTGQLLIIDGGWAGA</sequence>